<accession>A0A4C1U5L5</accession>
<name>A0A4C1U5L5_EUMVA</name>
<sequence>MAGGDHRAREQADEDVRSEVNRYGFESRWFTDIARILSSADACVTVQPRSPVARRGHLRPPTAWVTPAAKRCVKISVLGRVHNPVHRYSSAREQNKLMMIGPKLRASQGRSFLSLAPVFALL</sequence>
<dbReference type="Proteomes" id="UP000299102">
    <property type="component" value="Unassembled WGS sequence"/>
</dbReference>
<keyword evidence="2" id="KW-1185">Reference proteome</keyword>
<protein>
    <submittedName>
        <fullName evidence="1">Uncharacterized protein</fullName>
    </submittedName>
</protein>
<dbReference type="AlphaFoldDB" id="A0A4C1U5L5"/>
<reference evidence="1 2" key="1">
    <citation type="journal article" date="2019" name="Commun. Biol.">
        <title>The bagworm genome reveals a unique fibroin gene that provides high tensile strength.</title>
        <authorList>
            <person name="Kono N."/>
            <person name="Nakamura H."/>
            <person name="Ohtoshi R."/>
            <person name="Tomita M."/>
            <person name="Numata K."/>
            <person name="Arakawa K."/>
        </authorList>
    </citation>
    <scope>NUCLEOTIDE SEQUENCE [LARGE SCALE GENOMIC DNA]</scope>
</reference>
<organism evidence="1 2">
    <name type="scientific">Eumeta variegata</name>
    <name type="common">Bagworm moth</name>
    <name type="synonym">Eumeta japonica</name>
    <dbReference type="NCBI Taxonomy" id="151549"/>
    <lineage>
        <taxon>Eukaryota</taxon>
        <taxon>Metazoa</taxon>
        <taxon>Ecdysozoa</taxon>
        <taxon>Arthropoda</taxon>
        <taxon>Hexapoda</taxon>
        <taxon>Insecta</taxon>
        <taxon>Pterygota</taxon>
        <taxon>Neoptera</taxon>
        <taxon>Endopterygota</taxon>
        <taxon>Lepidoptera</taxon>
        <taxon>Glossata</taxon>
        <taxon>Ditrysia</taxon>
        <taxon>Tineoidea</taxon>
        <taxon>Psychidae</taxon>
        <taxon>Oiketicinae</taxon>
        <taxon>Eumeta</taxon>
    </lineage>
</organism>
<comment type="caution">
    <text evidence="1">The sequence shown here is derived from an EMBL/GenBank/DDBJ whole genome shotgun (WGS) entry which is preliminary data.</text>
</comment>
<proteinExistence type="predicted"/>
<gene>
    <name evidence="1" type="ORF">EVAR_9831_1</name>
</gene>
<evidence type="ECO:0000313" key="1">
    <source>
        <dbReference type="EMBL" id="GBP21645.1"/>
    </source>
</evidence>
<dbReference type="EMBL" id="BGZK01000130">
    <property type="protein sequence ID" value="GBP21645.1"/>
    <property type="molecule type" value="Genomic_DNA"/>
</dbReference>
<evidence type="ECO:0000313" key="2">
    <source>
        <dbReference type="Proteomes" id="UP000299102"/>
    </source>
</evidence>